<dbReference type="CDD" id="cd01065">
    <property type="entry name" value="NAD_bind_Shikimate_DH"/>
    <property type="match status" value="1"/>
</dbReference>
<dbReference type="RefSeq" id="WP_248107312.1">
    <property type="nucleotide sequence ID" value="NZ_JAKHEX010000009.1"/>
</dbReference>
<comment type="catalytic activity">
    <reaction evidence="3">
        <text>shikimate + NADP(+) = 3-dehydroshikimate + NADPH + H(+)</text>
        <dbReference type="Rhea" id="RHEA:17737"/>
        <dbReference type="ChEBI" id="CHEBI:15378"/>
        <dbReference type="ChEBI" id="CHEBI:16630"/>
        <dbReference type="ChEBI" id="CHEBI:36208"/>
        <dbReference type="ChEBI" id="CHEBI:57783"/>
        <dbReference type="ChEBI" id="CHEBI:58349"/>
        <dbReference type="EC" id="1.1.1.25"/>
    </reaction>
</comment>
<dbReference type="InterPro" id="IPR036291">
    <property type="entry name" value="NAD(P)-bd_dom_sf"/>
</dbReference>
<dbReference type="PANTHER" id="PTHR21089">
    <property type="entry name" value="SHIKIMATE DEHYDROGENASE"/>
    <property type="match status" value="1"/>
</dbReference>
<evidence type="ECO:0000259" key="6">
    <source>
        <dbReference type="Pfam" id="PF08501"/>
    </source>
</evidence>
<dbReference type="EC" id="1.1.1.25" evidence="3"/>
<keyword evidence="3" id="KW-0560">Oxidoreductase</keyword>
<evidence type="ECO:0000259" key="7">
    <source>
        <dbReference type="Pfam" id="PF18317"/>
    </source>
</evidence>
<feature type="binding site" evidence="3">
    <location>
        <position position="209"/>
    </location>
    <ligand>
        <name>NADP(+)</name>
        <dbReference type="ChEBI" id="CHEBI:58349"/>
    </ligand>
</feature>
<evidence type="ECO:0000259" key="5">
    <source>
        <dbReference type="Pfam" id="PF03807"/>
    </source>
</evidence>
<dbReference type="SUPFAM" id="SSF53223">
    <property type="entry name" value="Aminoacid dehydrogenase-like, N-terminal domain"/>
    <property type="match status" value="1"/>
</dbReference>
<proteinExistence type="inferred from homology"/>
<dbReference type="InterPro" id="IPR013708">
    <property type="entry name" value="Shikimate_DH-bd_N"/>
</dbReference>
<comment type="pathway">
    <text evidence="1 3">Metabolic intermediate biosynthesis; chorismate biosynthesis; chorismate from D-erythrose 4-phosphate and phosphoenolpyruvate: step 4/7.</text>
</comment>
<comment type="function">
    <text evidence="3">Involved in the biosynthesis of the chorismate, which leads to the biosynthesis of aromatic amino acids. Catalyzes the reversible NADPH linked reduction of 3-dehydroshikimate (DHSA) to yield shikimate (SA).</text>
</comment>
<evidence type="ECO:0000313" key="8">
    <source>
        <dbReference type="EMBL" id="MFC0082096.1"/>
    </source>
</evidence>
<feature type="binding site" evidence="3">
    <location>
        <position position="211"/>
    </location>
    <ligand>
        <name>shikimate</name>
        <dbReference type="ChEBI" id="CHEBI:36208"/>
    </ligand>
</feature>
<dbReference type="PANTHER" id="PTHR21089:SF1">
    <property type="entry name" value="BIFUNCTIONAL 3-DEHYDROQUINATE DEHYDRATASE_SHIKIMATE DEHYDROGENASE, CHLOROPLASTIC"/>
    <property type="match status" value="1"/>
</dbReference>
<name>A0ABV6C324_9ACTN</name>
<evidence type="ECO:0000256" key="2">
    <source>
        <dbReference type="ARBA" id="ARBA00023141"/>
    </source>
</evidence>
<comment type="caution">
    <text evidence="3">Lacks conserved residue(s) required for the propagation of feature annotation.</text>
</comment>
<dbReference type="Gene3D" id="3.40.50.720">
    <property type="entry name" value="NAD(P)-binding Rossmann-like Domain"/>
    <property type="match status" value="1"/>
</dbReference>
<dbReference type="InterPro" id="IPR028939">
    <property type="entry name" value="P5C_Rdtase_cat_N"/>
</dbReference>
<feature type="domain" description="Shikimate dehydrogenase substrate binding N-terminal" evidence="6">
    <location>
        <begin position="2"/>
        <end position="83"/>
    </location>
</feature>
<comment type="similarity">
    <text evidence="3">Belongs to the shikimate dehydrogenase family.</text>
</comment>
<keyword evidence="9" id="KW-1185">Reference proteome</keyword>
<dbReference type="EMBL" id="JBHLYQ010000070">
    <property type="protein sequence ID" value="MFC0082096.1"/>
    <property type="molecule type" value="Genomic_DNA"/>
</dbReference>
<dbReference type="Pfam" id="PF03807">
    <property type="entry name" value="F420_oxidored"/>
    <property type="match status" value="1"/>
</dbReference>
<keyword evidence="3" id="KW-0028">Amino-acid biosynthesis</keyword>
<dbReference type="HAMAP" id="MF_00222">
    <property type="entry name" value="Shikimate_DH_AroE"/>
    <property type="match status" value="1"/>
</dbReference>
<dbReference type="SUPFAM" id="SSF51735">
    <property type="entry name" value="NAD(P)-binding Rossmann-fold domains"/>
    <property type="match status" value="1"/>
</dbReference>
<comment type="subunit">
    <text evidence="3">Homodimer.</text>
</comment>
<feature type="binding site" evidence="3">
    <location>
        <begin position="9"/>
        <end position="11"/>
    </location>
    <ligand>
        <name>shikimate</name>
        <dbReference type="ChEBI" id="CHEBI:36208"/>
    </ligand>
</feature>
<feature type="domain" description="SDH C-terminal" evidence="7">
    <location>
        <begin position="232"/>
        <end position="257"/>
    </location>
</feature>
<comment type="caution">
    <text evidence="8">The sequence shown here is derived from an EMBL/GenBank/DDBJ whole genome shotgun (WGS) entry which is preliminary data.</text>
</comment>
<evidence type="ECO:0000256" key="4">
    <source>
        <dbReference type="SAM" id="MobiDB-lite"/>
    </source>
</evidence>
<dbReference type="InterPro" id="IPR046346">
    <property type="entry name" value="Aminoacid_DH-like_N_sf"/>
</dbReference>
<dbReference type="InterPro" id="IPR041121">
    <property type="entry name" value="SDH_C"/>
</dbReference>
<feature type="binding site" evidence="3">
    <location>
        <begin position="121"/>
        <end position="125"/>
    </location>
    <ligand>
        <name>NADP(+)</name>
        <dbReference type="ChEBI" id="CHEBI:58349"/>
    </ligand>
</feature>
<dbReference type="Pfam" id="PF08501">
    <property type="entry name" value="Shikimate_dh_N"/>
    <property type="match status" value="1"/>
</dbReference>
<feature type="region of interest" description="Disordered" evidence="4">
    <location>
        <begin position="260"/>
        <end position="284"/>
    </location>
</feature>
<evidence type="ECO:0000256" key="3">
    <source>
        <dbReference type="HAMAP-Rule" id="MF_00222"/>
    </source>
</evidence>
<protein>
    <recommendedName>
        <fullName evidence="3">Shikimate dehydrogenase (NADP(+))</fullName>
        <shortName evidence="3">SDH</shortName>
        <ecNumber evidence="3">1.1.1.25</ecNumber>
    </recommendedName>
</protein>
<feature type="binding site" evidence="3">
    <location>
        <position position="96"/>
    </location>
    <ligand>
        <name>shikimate</name>
        <dbReference type="ChEBI" id="CHEBI:36208"/>
    </ligand>
</feature>
<gene>
    <name evidence="3" type="primary">aroE</name>
    <name evidence="8" type="ORF">ACFFRE_08030</name>
</gene>
<feature type="binding site" evidence="3">
    <location>
        <position position="81"/>
    </location>
    <ligand>
        <name>shikimate</name>
        <dbReference type="ChEBI" id="CHEBI:36208"/>
    </ligand>
</feature>
<dbReference type="InterPro" id="IPR022893">
    <property type="entry name" value="Shikimate_DH_fam"/>
</dbReference>
<sequence>MAGSPIRHSLSPRLHNAAFASWGLDWASVAFEVPAGQGRALVEAVATLGLPGLSVTMPLKEEVAHACDRLSPVAERLQAVNCLVHRDGQVVGENTDGDGLLRALAAEHGFHPRGRRCLVLGAGGAARAVIEALGRAGAEEVLVVARRPDAAARAASLAGPAGRPGRAEEAAGADLVVQATPLGMAGGGQERAFPLDPELLGPGHLAVDLVYHPLRTPWLAAVAARGAATANGLGMLVHQAALALEHWTGRPAPLDALWAGLRRPGSDDRGTPSASSPGTGEPVA</sequence>
<organism evidence="8 9">
    <name type="scientific">Aciditerrimonas ferrireducens</name>
    <dbReference type="NCBI Taxonomy" id="667306"/>
    <lineage>
        <taxon>Bacteria</taxon>
        <taxon>Bacillati</taxon>
        <taxon>Actinomycetota</taxon>
        <taxon>Acidimicrobiia</taxon>
        <taxon>Acidimicrobiales</taxon>
        <taxon>Acidimicrobiaceae</taxon>
        <taxon>Aciditerrimonas</taxon>
    </lineage>
</organism>
<feature type="binding site" evidence="3">
    <location>
        <position position="239"/>
    </location>
    <ligand>
        <name>shikimate</name>
        <dbReference type="ChEBI" id="CHEBI:36208"/>
    </ligand>
</feature>
<dbReference type="Pfam" id="PF18317">
    <property type="entry name" value="SDH_C"/>
    <property type="match status" value="1"/>
</dbReference>
<feature type="active site" description="Proton acceptor" evidence="3">
    <location>
        <position position="60"/>
    </location>
</feature>
<feature type="domain" description="Pyrroline-5-carboxylate reductase catalytic N-terminal" evidence="5">
    <location>
        <begin position="119"/>
        <end position="184"/>
    </location>
</feature>
<keyword evidence="3" id="KW-0521">NADP</keyword>
<evidence type="ECO:0000313" key="9">
    <source>
        <dbReference type="Proteomes" id="UP001589788"/>
    </source>
</evidence>
<dbReference type="Gene3D" id="3.40.50.10860">
    <property type="entry name" value="Leucine Dehydrogenase, chain A, domain 1"/>
    <property type="match status" value="1"/>
</dbReference>
<accession>A0ABV6C324</accession>
<evidence type="ECO:0000256" key="1">
    <source>
        <dbReference type="ARBA" id="ARBA00004871"/>
    </source>
</evidence>
<reference evidence="8 9" key="1">
    <citation type="submission" date="2024-09" db="EMBL/GenBank/DDBJ databases">
        <authorList>
            <person name="Sun Q."/>
            <person name="Mori K."/>
        </authorList>
    </citation>
    <scope>NUCLEOTIDE SEQUENCE [LARGE SCALE GENOMIC DNA]</scope>
    <source>
        <strain evidence="8 9">JCM 15389</strain>
    </source>
</reference>
<feature type="binding site" evidence="3">
    <location>
        <position position="232"/>
    </location>
    <ligand>
        <name>NADP(+)</name>
        <dbReference type="ChEBI" id="CHEBI:58349"/>
    </ligand>
</feature>
<dbReference type="Proteomes" id="UP001589788">
    <property type="component" value="Unassembled WGS sequence"/>
</dbReference>
<keyword evidence="2 3" id="KW-0057">Aromatic amino acid biosynthesis</keyword>
<feature type="binding site" evidence="3">
    <location>
        <position position="56"/>
    </location>
    <ligand>
        <name>shikimate</name>
        <dbReference type="ChEBI" id="CHEBI:36208"/>
    </ligand>
</feature>